<dbReference type="AlphaFoldDB" id="A0A8H6N3M4"/>
<dbReference type="EMBL" id="WIGM01000638">
    <property type="protein sequence ID" value="KAF6818240.1"/>
    <property type="molecule type" value="Genomic_DNA"/>
</dbReference>
<dbReference type="OrthoDB" id="10622363at2759"/>
<evidence type="ECO:0000313" key="1">
    <source>
        <dbReference type="EMBL" id="KAF6818240.1"/>
    </source>
</evidence>
<organism evidence="1 2">
    <name type="scientific">Colletotrichum musicola</name>
    <dbReference type="NCBI Taxonomy" id="2175873"/>
    <lineage>
        <taxon>Eukaryota</taxon>
        <taxon>Fungi</taxon>
        <taxon>Dikarya</taxon>
        <taxon>Ascomycota</taxon>
        <taxon>Pezizomycotina</taxon>
        <taxon>Sordariomycetes</taxon>
        <taxon>Hypocreomycetidae</taxon>
        <taxon>Glomerellales</taxon>
        <taxon>Glomerellaceae</taxon>
        <taxon>Colletotrichum</taxon>
        <taxon>Colletotrichum orchidearum species complex</taxon>
    </lineage>
</organism>
<protein>
    <submittedName>
        <fullName evidence="1">Uncharacterized protein</fullName>
    </submittedName>
</protein>
<dbReference type="Proteomes" id="UP000639643">
    <property type="component" value="Unassembled WGS sequence"/>
</dbReference>
<evidence type="ECO:0000313" key="2">
    <source>
        <dbReference type="Proteomes" id="UP000639643"/>
    </source>
</evidence>
<reference evidence="1" key="1">
    <citation type="journal article" date="2020" name="Phytopathology">
        <title>Genome Sequence Resources of Colletotrichum truncatum, C. plurivorum, C. musicola, and C. sojae: Four Species Pathogenic to Soybean (Glycine max).</title>
        <authorList>
            <person name="Rogerio F."/>
            <person name="Boufleur T.R."/>
            <person name="Ciampi-Guillardi M."/>
            <person name="Sukno S.A."/>
            <person name="Thon M.R."/>
            <person name="Massola Junior N.S."/>
            <person name="Baroncelli R."/>
        </authorList>
    </citation>
    <scope>NUCLEOTIDE SEQUENCE</scope>
    <source>
        <strain evidence="1">LFN0074</strain>
    </source>
</reference>
<keyword evidence="2" id="KW-1185">Reference proteome</keyword>
<accession>A0A8H6N3M4</accession>
<comment type="caution">
    <text evidence="1">The sequence shown here is derived from an EMBL/GenBank/DDBJ whole genome shotgun (WGS) entry which is preliminary data.</text>
</comment>
<proteinExistence type="predicted"/>
<gene>
    <name evidence="1" type="ORF">CMUS01_11949</name>
</gene>
<sequence length="202" mass="22236">MPSHGGEPAMREFHLYQTSLFNTLCLRVAVKEILSGYVFDESDGSVHVRHANPTPTSGLDSELLRAAITSTNLANICRSVAQSFSHTHMVGRNYLSFLTGYSAFTMGLACLYCTAAGEEAGDHGRPPLREALGVELQKIDIVGRQFPKIHEYMHLLEKVHSVVRRHVDGNLEATRRAVLGIGPRPLRQLAQVVIDISTQSSQ</sequence>
<name>A0A8H6N3M4_9PEZI</name>